<proteinExistence type="predicted"/>
<feature type="region of interest" description="Disordered" evidence="1">
    <location>
        <begin position="53"/>
        <end position="74"/>
    </location>
</feature>
<name>A0ABD5E120_9ACTN</name>
<dbReference type="EMBL" id="JAVRER010000007">
    <property type="protein sequence ID" value="MDT0415131.1"/>
    <property type="molecule type" value="Genomic_DNA"/>
</dbReference>
<dbReference type="EMBL" id="JAVRET010000005">
    <property type="protein sequence ID" value="MDT0408199.1"/>
    <property type="molecule type" value="Genomic_DNA"/>
</dbReference>
<reference evidence="4" key="2">
    <citation type="submission" date="2024-03" db="EMBL/GenBank/DDBJ databases">
        <title>30 novel species of actinomycetes from the DSMZ collection.</title>
        <authorList>
            <person name="Nouioui I."/>
        </authorList>
    </citation>
    <scope>NUCLEOTIDE SEQUENCE</scope>
    <source>
        <strain evidence="6">DSM 41979</strain>
        <strain evidence="4">DSM 41982</strain>
    </source>
</reference>
<evidence type="ECO:0000256" key="1">
    <source>
        <dbReference type="SAM" id="MobiDB-lite"/>
    </source>
</evidence>
<dbReference type="Proteomes" id="UP001183607">
    <property type="component" value="Unassembled WGS sequence"/>
</dbReference>
<evidence type="ECO:0000313" key="4">
    <source>
        <dbReference type="EMBL" id="MDT0415131.1"/>
    </source>
</evidence>
<keyword evidence="2" id="KW-0812">Transmembrane</keyword>
<keyword evidence="6" id="KW-1185">Reference proteome</keyword>
<comment type="caution">
    <text evidence="4">The sequence shown here is derived from an EMBL/GenBank/DDBJ whole genome shotgun (WGS) entry which is preliminary data.</text>
</comment>
<dbReference type="RefSeq" id="WP_010266473.1">
    <property type="nucleotide sequence ID" value="NZ_JAVRER010000007.1"/>
</dbReference>
<keyword evidence="2" id="KW-0472">Membrane</keyword>
<sequence>MAVTLLGVILVVLGAWLLASLALGLVLARHTHRGLRRRLGAARRLVMVKVPDSADENPALSTPQPPATTGRGTR</sequence>
<evidence type="ECO:0000313" key="5">
    <source>
        <dbReference type="Proteomes" id="UP001183607"/>
    </source>
</evidence>
<accession>A0ABD5E120</accession>
<reference evidence="5" key="1">
    <citation type="submission" date="2023-07" db="EMBL/GenBank/DDBJ databases">
        <title>30 novel species of actinomycetes from the DSMZ collection.</title>
        <authorList>
            <person name="Nouioui I."/>
        </authorList>
    </citation>
    <scope>NUCLEOTIDE SEQUENCE [LARGE SCALE GENOMIC DNA]</scope>
    <source>
        <strain evidence="3">DSM 41979</strain>
        <strain evidence="5">DSM 41982</strain>
    </source>
</reference>
<protein>
    <submittedName>
        <fullName evidence="4">Uncharacterized protein</fullName>
    </submittedName>
</protein>
<dbReference type="AlphaFoldDB" id="A0ABD5E120"/>
<dbReference type="Proteomes" id="UP001183610">
    <property type="component" value="Unassembled WGS sequence"/>
</dbReference>
<keyword evidence="2" id="KW-1133">Transmembrane helix</keyword>
<evidence type="ECO:0000313" key="6">
    <source>
        <dbReference type="Proteomes" id="UP001183610"/>
    </source>
</evidence>
<organism evidence="4 5">
    <name type="scientific">Streptomyces evansiae</name>
    <dbReference type="NCBI Taxonomy" id="3075535"/>
    <lineage>
        <taxon>Bacteria</taxon>
        <taxon>Bacillati</taxon>
        <taxon>Actinomycetota</taxon>
        <taxon>Actinomycetes</taxon>
        <taxon>Kitasatosporales</taxon>
        <taxon>Streptomycetaceae</taxon>
        <taxon>Streptomyces</taxon>
    </lineage>
</organism>
<gene>
    <name evidence="4" type="ORF">RM574_06460</name>
    <name evidence="3" type="ORF">RM698_03915</name>
</gene>
<evidence type="ECO:0000313" key="3">
    <source>
        <dbReference type="EMBL" id="MDT0408199.1"/>
    </source>
</evidence>
<evidence type="ECO:0000256" key="2">
    <source>
        <dbReference type="SAM" id="Phobius"/>
    </source>
</evidence>
<feature type="transmembrane region" description="Helical" evidence="2">
    <location>
        <begin position="6"/>
        <end position="28"/>
    </location>
</feature>